<dbReference type="Gene3D" id="3.20.20.370">
    <property type="entry name" value="Glycoside hydrolase/deacetylase"/>
    <property type="match status" value="1"/>
</dbReference>
<feature type="domain" description="NodB homology" evidence="3">
    <location>
        <begin position="12"/>
        <end position="125"/>
    </location>
</feature>
<dbReference type="InterPro" id="IPR051398">
    <property type="entry name" value="Polysacch_Deacetylase"/>
</dbReference>
<evidence type="ECO:0000313" key="4">
    <source>
        <dbReference type="EMBL" id="MYM73975.1"/>
    </source>
</evidence>
<evidence type="ECO:0000259" key="3">
    <source>
        <dbReference type="Pfam" id="PF01522"/>
    </source>
</evidence>
<keyword evidence="2" id="KW-0732">Signal</keyword>
<dbReference type="EMBL" id="WWCR01000018">
    <property type="protein sequence ID" value="MYM73975.1"/>
    <property type="molecule type" value="Genomic_DNA"/>
</dbReference>
<accession>A0A7X4KHZ4</accession>
<reference evidence="4 5" key="1">
    <citation type="submission" date="2019-12" db="EMBL/GenBank/DDBJ databases">
        <title>Novel species isolated from a subtropical stream in China.</title>
        <authorList>
            <person name="Lu H."/>
        </authorList>
    </citation>
    <scope>NUCLEOTIDE SEQUENCE [LARGE SCALE GENOMIC DNA]</scope>
    <source>
        <strain evidence="4 5">FT134W</strain>
    </source>
</reference>
<evidence type="ECO:0000256" key="1">
    <source>
        <dbReference type="ARBA" id="ARBA00004613"/>
    </source>
</evidence>
<dbReference type="PANTHER" id="PTHR34216:SF3">
    <property type="entry name" value="POLY-BETA-1,6-N-ACETYL-D-GLUCOSAMINE N-DEACETYLASE"/>
    <property type="match status" value="1"/>
</dbReference>
<organism evidence="4 5">
    <name type="scientific">Duganella margarita</name>
    <dbReference type="NCBI Taxonomy" id="2692170"/>
    <lineage>
        <taxon>Bacteria</taxon>
        <taxon>Pseudomonadati</taxon>
        <taxon>Pseudomonadota</taxon>
        <taxon>Betaproteobacteria</taxon>
        <taxon>Burkholderiales</taxon>
        <taxon>Oxalobacteraceae</taxon>
        <taxon>Telluria group</taxon>
        <taxon>Duganella</taxon>
    </lineage>
</organism>
<protein>
    <submittedName>
        <fullName evidence="4">Polysaccharide deacetylase family protein</fullName>
    </submittedName>
</protein>
<dbReference type="Proteomes" id="UP000469734">
    <property type="component" value="Unassembled WGS sequence"/>
</dbReference>
<evidence type="ECO:0000256" key="2">
    <source>
        <dbReference type="ARBA" id="ARBA00022729"/>
    </source>
</evidence>
<evidence type="ECO:0000313" key="5">
    <source>
        <dbReference type="Proteomes" id="UP000469734"/>
    </source>
</evidence>
<dbReference type="InterPro" id="IPR002509">
    <property type="entry name" value="NODB_dom"/>
</dbReference>
<sequence>MESAMSFLFSCSVDDGDPADARLADLLGWHGLRATFYLPIHNREGAPVMPPAQMRELGRHFEIGSHTYDHCFLPGLSAERAAFQIGQGKRVLEQILGQRVDGFCYPLGAYRQREIALVRDAGFAFARTTRNLWLEAGPDRYRMGTTCQFYPHGAAVFARNYVRGGHWRARCHALRHALLERDWEWRLYALLDAAQRRGGVFHCWLHTRDIERLGLWPALAAWCAHVAAVTPVHTRVTNGELAERRFPATSHQDFLDVNC</sequence>
<dbReference type="SUPFAM" id="SSF88713">
    <property type="entry name" value="Glycoside hydrolase/deacetylase"/>
    <property type="match status" value="1"/>
</dbReference>
<dbReference type="AlphaFoldDB" id="A0A7X4KHZ4"/>
<dbReference type="Pfam" id="PF01522">
    <property type="entry name" value="Polysacc_deac_1"/>
    <property type="match status" value="1"/>
</dbReference>
<dbReference type="GO" id="GO:0005576">
    <property type="term" value="C:extracellular region"/>
    <property type="evidence" value="ECO:0007669"/>
    <property type="project" value="UniProtKB-SubCell"/>
</dbReference>
<proteinExistence type="predicted"/>
<dbReference type="GO" id="GO:0005975">
    <property type="term" value="P:carbohydrate metabolic process"/>
    <property type="evidence" value="ECO:0007669"/>
    <property type="project" value="InterPro"/>
</dbReference>
<name>A0A7X4KHZ4_9BURK</name>
<gene>
    <name evidence="4" type="ORF">GTP56_17465</name>
</gene>
<comment type="caution">
    <text evidence="4">The sequence shown here is derived from an EMBL/GenBank/DDBJ whole genome shotgun (WGS) entry which is preliminary data.</text>
</comment>
<comment type="subcellular location">
    <subcellularLocation>
        <location evidence="1">Secreted</location>
    </subcellularLocation>
</comment>
<dbReference type="InterPro" id="IPR011330">
    <property type="entry name" value="Glyco_hydro/deAcase_b/a-brl"/>
</dbReference>
<dbReference type="GO" id="GO:0016810">
    <property type="term" value="F:hydrolase activity, acting on carbon-nitrogen (but not peptide) bonds"/>
    <property type="evidence" value="ECO:0007669"/>
    <property type="project" value="InterPro"/>
</dbReference>
<dbReference type="PANTHER" id="PTHR34216">
    <property type="match status" value="1"/>
</dbReference>